<keyword evidence="5" id="KW-0804">Transcription</keyword>
<evidence type="ECO:0000313" key="11">
    <source>
        <dbReference type="Proteomes" id="UP001604277"/>
    </source>
</evidence>
<dbReference type="SMART" id="SM00380">
    <property type="entry name" value="AP2"/>
    <property type="match status" value="1"/>
</dbReference>
<feature type="compositionally biased region" description="Low complexity" evidence="8">
    <location>
        <begin position="114"/>
        <end position="133"/>
    </location>
</feature>
<dbReference type="CDD" id="cd00018">
    <property type="entry name" value="AP2"/>
    <property type="match status" value="1"/>
</dbReference>
<name>A0ABD1TTN1_9LAMI</name>
<evidence type="ECO:0000256" key="5">
    <source>
        <dbReference type="ARBA" id="ARBA00023163"/>
    </source>
</evidence>
<dbReference type="PRINTS" id="PR00367">
    <property type="entry name" value="ETHRSPELEMNT"/>
</dbReference>
<dbReference type="SUPFAM" id="SSF54171">
    <property type="entry name" value="DNA-binding domain"/>
    <property type="match status" value="1"/>
</dbReference>
<protein>
    <submittedName>
        <fullName evidence="10">Ethylene-responsive transcription factor ERF</fullName>
    </submittedName>
</protein>
<dbReference type="GO" id="GO:0003677">
    <property type="term" value="F:DNA binding"/>
    <property type="evidence" value="ECO:0007669"/>
    <property type="project" value="UniProtKB-KW"/>
</dbReference>
<dbReference type="GO" id="GO:0005634">
    <property type="term" value="C:nucleus"/>
    <property type="evidence" value="ECO:0007669"/>
    <property type="project" value="UniProtKB-SubCell"/>
</dbReference>
<dbReference type="EMBL" id="JBFOLJ010000008">
    <property type="protein sequence ID" value="KAL2515933.1"/>
    <property type="molecule type" value="Genomic_DNA"/>
</dbReference>
<evidence type="ECO:0000256" key="6">
    <source>
        <dbReference type="ARBA" id="ARBA00023242"/>
    </source>
</evidence>
<comment type="caution">
    <text evidence="10">The sequence shown here is derived from an EMBL/GenBank/DDBJ whole genome shotgun (WGS) entry which is preliminary data.</text>
</comment>
<comment type="similarity">
    <text evidence="7">Belongs to the AP2/ERF transcription factor family. ERF subfamily.</text>
</comment>
<accession>A0ABD1TTN1</accession>
<keyword evidence="2" id="KW-0805">Transcription regulation</keyword>
<dbReference type="InterPro" id="IPR016177">
    <property type="entry name" value="DNA-bd_dom_sf"/>
</dbReference>
<reference evidence="11" key="1">
    <citation type="submission" date="2024-07" db="EMBL/GenBank/DDBJ databases">
        <title>Two chromosome-level genome assemblies of Korean endemic species Abeliophyllum distichum and Forsythia ovata (Oleaceae).</title>
        <authorList>
            <person name="Jang H."/>
        </authorList>
    </citation>
    <scope>NUCLEOTIDE SEQUENCE [LARGE SCALE GENOMIC DNA]</scope>
</reference>
<feature type="domain" description="AP2/ERF" evidence="9">
    <location>
        <begin position="22"/>
        <end position="79"/>
    </location>
</feature>
<dbReference type="AlphaFoldDB" id="A0ABD1TTN1"/>
<dbReference type="InterPro" id="IPR001471">
    <property type="entry name" value="AP2/ERF_dom"/>
</dbReference>
<dbReference type="Proteomes" id="UP001604277">
    <property type="component" value="Unassembled WGS sequence"/>
</dbReference>
<keyword evidence="11" id="KW-1185">Reference proteome</keyword>
<proteinExistence type="inferred from homology"/>
<evidence type="ECO:0000259" key="9">
    <source>
        <dbReference type="PROSITE" id="PS51032"/>
    </source>
</evidence>
<sequence>MVKSVTHKQHQPSTDSSFSSCKYKGVRKHKQGKYVSEIRLPNCRERIWLGSYNTAKKATRAFDASLFCLSGKNVKFTFLDNLSKIIDGKTLTPSQIQVAAAKFAHSDSGNLNRAAPSSSSISSSELLLAESSN</sequence>
<dbReference type="PIRSF" id="PIRSF038123">
    <property type="entry name" value="PTI6"/>
    <property type="match status" value="1"/>
</dbReference>
<evidence type="ECO:0000256" key="2">
    <source>
        <dbReference type="ARBA" id="ARBA00023015"/>
    </source>
</evidence>
<evidence type="ECO:0000256" key="7">
    <source>
        <dbReference type="ARBA" id="ARBA00024343"/>
    </source>
</evidence>
<dbReference type="InterPro" id="IPR051032">
    <property type="entry name" value="AP2/ERF_TF_ERF_subfamily"/>
</dbReference>
<evidence type="ECO:0000256" key="1">
    <source>
        <dbReference type="ARBA" id="ARBA00004123"/>
    </source>
</evidence>
<dbReference type="Pfam" id="PF00847">
    <property type="entry name" value="AP2"/>
    <property type="match status" value="1"/>
</dbReference>
<evidence type="ECO:0000256" key="3">
    <source>
        <dbReference type="ARBA" id="ARBA00023125"/>
    </source>
</evidence>
<keyword evidence="3" id="KW-0238">DNA-binding</keyword>
<keyword evidence="4" id="KW-0010">Activator</keyword>
<dbReference type="PANTHER" id="PTHR31985:SF215">
    <property type="entry name" value="OS02G0781300 PROTEIN"/>
    <property type="match status" value="1"/>
</dbReference>
<keyword evidence="6" id="KW-0539">Nucleus</keyword>
<comment type="subcellular location">
    <subcellularLocation>
        <location evidence="1">Nucleus</location>
    </subcellularLocation>
</comment>
<dbReference type="Gene3D" id="3.30.730.10">
    <property type="entry name" value="AP2/ERF domain"/>
    <property type="match status" value="1"/>
</dbReference>
<gene>
    <name evidence="10" type="ORF">Fot_29904</name>
</gene>
<evidence type="ECO:0000256" key="4">
    <source>
        <dbReference type="ARBA" id="ARBA00023159"/>
    </source>
</evidence>
<dbReference type="PANTHER" id="PTHR31985">
    <property type="entry name" value="ETHYLENE-RESPONSIVE TRANSCRIPTION FACTOR ERF042-RELATED"/>
    <property type="match status" value="1"/>
</dbReference>
<feature type="region of interest" description="Disordered" evidence="8">
    <location>
        <begin position="106"/>
        <end position="133"/>
    </location>
</feature>
<evidence type="ECO:0000256" key="8">
    <source>
        <dbReference type="SAM" id="MobiDB-lite"/>
    </source>
</evidence>
<dbReference type="PROSITE" id="PS51032">
    <property type="entry name" value="AP2_ERF"/>
    <property type="match status" value="1"/>
</dbReference>
<organism evidence="10 11">
    <name type="scientific">Forsythia ovata</name>
    <dbReference type="NCBI Taxonomy" id="205694"/>
    <lineage>
        <taxon>Eukaryota</taxon>
        <taxon>Viridiplantae</taxon>
        <taxon>Streptophyta</taxon>
        <taxon>Embryophyta</taxon>
        <taxon>Tracheophyta</taxon>
        <taxon>Spermatophyta</taxon>
        <taxon>Magnoliopsida</taxon>
        <taxon>eudicotyledons</taxon>
        <taxon>Gunneridae</taxon>
        <taxon>Pentapetalae</taxon>
        <taxon>asterids</taxon>
        <taxon>lamiids</taxon>
        <taxon>Lamiales</taxon>
        <taxon>Oleaceae</taxon>
        <taxon>Forsythieae</taxon>
        <taxon>Forsythia</taxon>
    </lineage>
</organism>
<evidence type="ECO:0000313" key="10">
    <source>
        <dbReference type="EMBL" id="KAL2515933.1"/>
    </source>
</evidence>
<dbReference type="InterPro" id="IPR036955">
    <property type="entry name" value="AP2/ERF_dom_sf"/>
</dbReference>